<keyword evidence="5" id="KW-0808">Transferase</keyword>
<dbReference type="Pfam" id="PF00672">
    <property type="entry name" value="HAMP"/>
    <property type="match status" value="1"/>
</dbReference>
<keyword evidence="10 12" id="KW-0408">Iron</keyword>
<evidence type="ECO:0000259" key="17">
    <source>
        <dbReference type="PROSITE" id="PS51007"/>
    </source>
</evidence>
<feature type="domain" description="Histidine kinase" evidence="15">
    <location>
        <begin position="375"/>
        <end position="600"/>
    </location>
</feature>
<dbReference type="Pfam" id="PF02518">
    <property type="entry name" value="HATPase_c"/>
    <property type="match status" value="1"/>
</dbReference>
<dbReference type="Gene3D" id="1.10.287.130">
    <property type="match status" value="1"/>
</dbReference>
<dbReference type="SUPFAM" id="SSF55874">
    <property type="entry name" value="ATPase domain of HSP90 chaperone/DNA topoisomerase II/histidine kinase"/>
    <property type="match status" value="1"/>
</dbReference>
<keyword evidence="12" id="KW-0349">Heme</keyword>
<evidence type="ECO:0000256" key="12">
    <source>
        <dbReference type="PROSITE-ProRule" id="PRU00433"/>
    </source>
</evidence>
<dbReference type="GO" id="GO:0009055">
    <property type="term" value="F:electron transfer activity"/>
    <property type="evidence" value="ECO:0007669"/>
    <property type="project" value="InterPro"/>
</dbReference>
<protein>
    <recommendedName>
        <fullName evidence="3">histidine kinase</fullName>
        <ecNumber evidence="3">2.7.13.3</ecNumber>
    </recommendedName>
</protein>
<evidence type="ECO:0000256" key="10">
    <source>
        <dbReference type="ARBA" id="ARBA00023004"/>
    </source>
</evidence>
<evidence type="ECO:0000259" key="15">
    <source>
        <dbReference type="PROSITE" id="PS50109"/>
    </source>
</evidence>
<keyword evidence="13" id="KW-0175">Coiled coil</keyword>
<gene>
    <name evidence="18" type="ORF">K8U77_00295</name>
</gene>
<dbReference type="SUPFAM" id="SSF47384">
    <property type="entry name" value="Homodimeric domain of signal transducing histidine kinase"/>
    <property type="match status" value="1"/>
</dbReference>
<evidence type="ECO:0000313" key="19">
    <source>
        <dbReference type="Proteomes" id="UP000786989"/>
    </source>
</evidence>
<sequence>MKLRSSNQNLRFKHMEAIIHDEVPQADEGDVMQQNTSNAKKPFRGLRFKFAVIIGVLVTVLMVADAFVSIYVQTQQAEREALEKAEVLADEMRAAWDFIDMNQDVINRNEDGTFRTKTLVCAVAAKSISTLFTSGTDYTIRFTSETPRQKANAPDGFEQEAFDAFNADRSLESYWGVQIDAETGESVFRYVEPLEVTETCLECHGSPKGELDQYGYEKEGMQVGDIGGAMSITEPMDIYDTAISASVAQQVFMMLLMLAIACVSIYVLVNRIILRPIDKLSSAAERIEQGSFEGIHDIAPEGKTGPDELTEFARDFERMAHQLELLYTNLENEVTKQTDELKVLNDLLLYQKRELKLALDKISEEAAYKNEFFAIVSHELRTPLTSILAFARILQESTELDDKARSSIMEIESNATLLLNLVNNILTISKAEAHKNELLPEPVDYVDLIGFIRKSLEPLAANKDITFTTKAESDVPVSMADWEKLRRIVENLTDNAIKYTHRGGKVGVHVHFEENQSLNGSPGTIVIDVADDGMGIAEEDLADIFDLYKQAGQSANRRYRGTGLGLAVVKELTELHGGRVSVVSQRKHGSTFTVELPYVPVDEEEEDDEDSAC</sequence>
<dbReference type="InterPro" id="IPR021796">
    <property type="entry name" value="Tll0287-like_dom"/>
</dbReference>
<evidence type="ECO:0000259" key="16">
    <source>
        <dbReference type="PROSITE" id="PS50885"/>
    </source>
</evidence>
<feature type="coiled-coil region" evidence="13">
    <location>
        <begin position="313"/>
        <end position="347"/>
    </location>
</feature>
<dbReference type="Proteomes" id="UP000786989">
    <property type="component" value="Unassembled WGS sequence"/>
</dbReference>
<feature type="transmembrane region" description="Helical" evidence="14">
    <location>
        <begin position="251"/>
        <end position="269"/>
    </location>
</feature>
<organism evidence="18 19">
    <name type="scientific">Slackia equolifaciens</name>
    <dbReference type="NCBI Taxonomy" id="498718"/>
    <lineage>
        <taxon>Bacteria</taxon>
        <taxon>Bacillati</taxon>
        <taxon>Actinomycetota</taxon>
        <taxon>Coriobacteriia</taxon>
        <taxon>Eggerthellales</taxon>
        <taxon>Eggerthellaceae</taxon>
        <taxon>Slackia</taxon>
    </lineage>
</organism>
<dbReference type="InterPro" id="IPR009056">
    <property type="entry name" value="Cyt_c-like_dom"/>
</dbReference>
<evidence type="ECO:0000256" key="7">
    <source>
        <dbReference type="ARBA" id="ARBA00022723"/>
    </source>
</evidence>
<comment type="caution">
    <text evidence="18">The sequence shown here is derived from an EMBL/GenBank/DDBJ whole genome shotgun (WGS) entry which is preliminary data.</text>
</comment>
<dbReference type="AlphaFoldDB" id="A0A9D3A0P4"/>
<dbReference type="PROSITE" id="PS50885">
    <property type="entry name" value="HAMP"/>
    <property type="match status" value="1"/>
</dbReference>
<dbReference type="EC" id="2.7.13.3" evidence="3"/>
<dbReference type="GO" id="GO:0046872">
    <property type="term" value="F:metal ion binding"/>
    <property type="evidence" value="ECO:0007669"/>
    <property type="project" value="UniProtKB-KW"/>
</dbReference>
<dbReference type="SUPFAM" id="SSF158472">
    <property type="entry name" value="HAMP domain-like"/>
    <property type="match status" value="1"/>
</dbReference>
<dbReference type="InterPro" id="IPR004358">
    <property type="entry name" value="Sig_transdc_His_kin-like_C"/>
</dbReference>
<dbReference type="GO" id="GO:0000155">
    <property type="term" value="F:phosphorelay sensor kinase activity"/>
    <property type="evidence" value="ECO:0007669"/>
    <property type="project" value="InterPro"/>
</dbReference>
<dbReference type="CDD" id="cd06225">
    <property type="entry name" value="HAMP"/>
    <property type="match status" value="1"/>
</dbReference>
<keyword evidence="9 14" id="KW-1133">Transmembrane helix</keyword>
<dbReference type="PROSITE" id="PS51007">
    <property type="entry name" value="CYTC"/>
    <property type="match status" value="1"/>
</dbReference>
<dbReference type="CDD" id="cd00082">
    <property type="entry name" value="HisKA"/>
    <property type="match status" value="1"/>
</dbReference>
<feature type="domain" description="HAMP" evidence="16">
    <location>
        <begin position="271"/>
        <end position="328"/>
    </location>
</feature>
<proteinExistence type="predicted"/>
<comment type="catalytic activity">
    <reaction evidence="1">
        <text>ATP + protein L-histidine = ADP + protein N-phospho-L-histidine.</text>
        <dbReference type="EC" id="2.7.13.3"/>
    </reaction>
</comment>
<dbReference type="SMART" id="SM00388">
    <property type="entry name" value="HisKA"/>
    <property type="match status" value="1"/>
</dbReference>
<keyword evidence="14" id="KW-0472">Membrane</keyword>
<keyword evidence="11" id="KW-0902">Two-component regulatory system</keyword>
<dbReference type="InterPro" id="IPR003594">
    <property type="entry name" value="HATPase_dom"/>
</dbReference>
<dbReference type="InterPro" id="IPR036890">
    <property type="entry name" value="HATPase_C_sf"/>
</dbReference>
<dbReference type="InterPro" id="IPR050736">
    <property type="entry name" value="Sensor_HK_Regulatory"/>
</dbReference>
<dbReference type="InterPro" id="IPR003660">
    <property type="entry name" value="HAMP_dom"/>
</dbReference>
<dbReference type="InterPro" id="IPR003661">
    <property type="entry name" value="HisK_dim/P_dom"/>
</dbReference>
<evidence type="ECO:0000256" key="13">
    <source>
        <dbReference type="SAM" id="Coils"/>
    </source>
</evidence>
<dbReference type="EMBL" id="DYWI01000005">
    <property type="protein sequence ID" value="HJF64545.1"/>
    <property type="molecule type" value="Genomic_DNA"/>
</dbReference>
<dbReference type="InterPro" id="IPR005467">
    <property type="entry name" value="His_kinase_dom"/>
</dbReference>
<evidence type="ECO:0000256" key="2">
    <source>
        <dbReference type="ARBA" id="ARBA00004236"/>
    </source>
</evidence>
<dbReference type="FunFam" id="3.30.565.10:FF:000006">
    <property type="entry name" value="Sensor histidine kinase WalK"/>
    <property type="match status" value="1"/>
</dbReference>
<accession>A0A9D3A0P4</accession>
<dbReference type="SMART" id="SM00304">
    <property type="entry name" value="HAMP"/>
    <property type="match status" value="1"/>
</dbReference>
<evidence type="ECO:0000256" key="4">
    <source>
        <dbReference type="ARBA" id="ARBA00022553"/>
    </source>
</evidence>
<evidence type="ECO:0000256" key="14">
    <source>
        <dbReference type="SAM" id="Phobius"/>
    </source>
</evidence>
<name>A0A9D3A0P4_9ACTN</name>
<evidence type="ECO:0000256" key="9">
    <source>
        <dbReference type="ARBA" id="ARBA00022989"/>
    </source>
</evidence>
<dbReference type="GO" id="GO:0005886">
    <property type="term" value="C:plasma membrane"/>
    <property type="evidence" value="ECO:0007669"/>
    <property type="project" value="UniProtKB-SubCell"/>
</dbReference>
<evidence type="ECO:0000256" key="1">
    <source>
        <dbReference type="ARBA" id="ARBA00000085"/>
    </source>
</evidence>
<evidence type="ECO:0000256" key="3">
    <source>
        <dbReference type="ARBA" id="ARBA00012438"/>
    </source>
</evidence>
<dbReference type="SMART" id="SM00387">
    <property type="entry name" value="HATPase_c"/>
    <property type="match status" value="1"/>
</dbReference>
<reference evidence="18" key="1">
    <citation type="journal article" date="2021" name="PeerJ">
        <title>Extensive microbial diversity within the chicken gut microbiome revealed by metagenomics and culture.</title>
        <authorList>
            <person name="Gilroy R."/>
            <person name="Ravi A."/>
            <person name="Getino M."/>
            <person name="Pursley I."/>
            <person name="Horton D.L."/>
            <person name="Alikhan N.F."/>
            <person name="Baker D."/>
            <person name="Gharbi K."/>
            <person name="Hall N."/>
            <person name="Watson M."/>
            <person name="Adriaenssens E.M."/>
            <person name="Foster-Nyarko E."/>
            <person name="Jarju S."/>
            <person name="Secka A."/>
            <person name="Antonio M."/>
            <person name="Oren A."/>
            <person name="Chaudhuri R.R."/>
            <person name="La Ragione R."/>
            <person name="Hildebrand F."/>
            <person name="Pallen M.J."/>
        </authorList>
    </citation>
    <scope>NUCLEOTIDE SEQUENCE</scope>
    <source>
        <strain evidence="18">ChiGjej6B6-11269</strain>
    </source>
</reference>
<dbReference type="Gene3D" id="3.30.565.10">
    <property type="entry name" value="Histidine kinase-like ATPase, C-terminal domain"/>
    <property type="match status" value="1"/>
</dbReference>
<keyword evidence="4" id="KW-0597">Phosphoprotein</keyword>
<dbReference type="PRINTS" id="PR00344">
    <property type="entry name" value="BCTRLSENSOR"/>
</dbReference>
<feature type="domain" description="Cytochrome c" evidence="17">
    <location>
        <begin position="179"/>
        <end position="320"/>
    </location>
</feature>
<dbReference type="PANTHER" id="PTHR43711:SF1">
    <property type="entry name" value="HISTIDINE KINASE 1"/>
    <property type="match status" value="1"/>
</dbReference>
<dbReference type="GO" id="GO:0020037">
    <property type="term" value="F:heme binding"/>
    <property type="evidence" value="ECO:0007669"/>
    <property type="project" value="InterPro"/>
</dbReference>
<keyword evidence="8" id="KW-0418">Kinase</keyword>
<dbReference type="Pfam" id="PF11845">
    <property type="entry name" value="Tll0287-like"/>
    <property type="match status" value="1"/>
</dbReference>
<keyword evidence="7 12" id="KW-0479">Metal-binding</keyword>
<evidence type="ECO:0000256" key="8">
    <source>
        <dbReference type="ARBA" id="ARBA00022777"/>
    </source>
</evidence>
<comment type="subcellular location">
    <subcellularLocation>
        <location evidence="2">Cell membrane</location>
    </subcellularLocation>
</comment>
<dbReference type="PANTHER" id="PTHR43711">
    <property type="entry name" value="TWO-COMPONENT HISTIDINE KINASE"/>
    <property type="match status" value="1"/>
</dbReference>
<feature type="transmembrane region" description="Helical" evidence="14">
    <location>
        <begin position="50"/>
        <end position="72"/>
    </location>
</feature>
<dbReference type="Gene3D" id="6.10.340.10">
    <property type="match status" value="1"/>
</dbReference>
<evidence type="ECO:0000256" key="5">
    <source>
        <dbReference type="ARBA" id="ARBA00022679"/>
    </source>
</evidence>
<evidence type="ECO:0000256" key="6">
    <source>
        <dbReference type="ARBA" id="ARBA00022692"/>
    </source>
</evidence>
<evidence type="ECO:0000256" key="11">
    <source>
        <dbReference type="ARBA" id="ARBA00023012"/>
    </source>
</evidence>
<reference evidence="18" key="2">
    <citation type="submission" date="2021-09" db="EMBL/GenBank/DDBJ databases">
        <authorList>
            <person name="Gilroy R."/>
        </authorList>
    </citation>
    <scope>NUCLEOTIDE SEQUENCE</scope>
    <source>
        <strain evidence="18">ChiGjej6B6-11269</strain>
    </source>
</reference>
<dbReference type="Pfam" id="PF00512">
    <property type="entry name" value="HisKA"/>
    <property type="match status" value="1"/>
</dbReference>
<dbReference type="InterPro" id="IPR036097">
    <property type="entry name" value="HisK_dim/P_sf"/>
</dbReference>
<evidence type="ECO:0000313" key="18">
    <source>
        <dbReference type="EMBL" id="HJF64545.1"/>
    </source>
</evidence>
<keyword evidence="6 14" id="KW-0812">Transmembrane</keyword>
<dbReference type="CDD" id="cd16922">
    <property type="entry name" value="HATPase_EvgS-ArcB-TorS-like"/>
    <property type="match status" value="1"/>
</dbReference>
<dbReference type="PROSITE" id="PS50109">
    <property type="entry name" value="HIS_KIN"/>
    <property type="match status" value="1"/>
</dbReference>